<sequence>MGFDTLIFQKWQDNLANTEGAMDSVKNFCEADIVVVQNKEPVLVDEALVSKALGLTNQGNTKLNKVCPISNEIPRKGTMHQIKDIADAKNKGTYSLLPPECDVHGQNRGHVGQTLQLFEGSRAREKDQLGSSVCRELEQKSQDCHATRGQYWHSCTLFL</sequence>
<proteinExistence type="predicted"/>
<comment type="caution">
    <text evidence="1">The sequence shown here is derived from an EMBL/GenBank/DDBJ whole genome shotgun (WGS) entry which is preliminary data.</text>
</comment>
<protein>
    <submittedName>
        <fullName evidence="1">Uncharacterized protein</fullName>
    </submittedName>
</protein>
<dbReference type="Proteomes" id="UP000886520">
    <property type="component" value="Chromosome 21"/>
</dbReference>
<gene>
    <name evidence="1" type="ORF">GOP47_0022025</name>
</gene>
<name>A0A9D4U8L3_ADICA</name>
<reference evidence="1" key="1">
    <citation type="submission" date="2021-01" db="EMBL/GenBank/DDBJ databases">
        <title>Adiantum capillus-veneris genome.</title>
        <authorList>
            <person name="Fang Y."/>
            <person name="Liao Q."/>
        </authorList>
    </citation>
    <scope>NUCLEOTIDE SEQUENCE</scope>
    <source>
        <strain evidence="1">H3</strain>
        <tissue evidence="1">Leaf</tissue>
    </source>
</reference>
<dbReference type="AlphaFoldDB" id="A0A9D4U8L3"/>
<keyword evidence="2" id="KW-1185">Reference proteome</keyword>
<organism evidence="1 2">
    <name type="scientific">Adiantum capillus-veneris</name>
    <name type="common">Maidenhair fern</name>
    <dbReference type="NCBI Taxonomy" id="13818"/>
    <lineage>
        <taxon>Eukaryota</taxon>
        <taxon>Viridiplantae</taxon>
        <taxon>Streptophyta</taxon>
        <taxon>Embryophyta</taxon>
        <taxon>Tracheophyta</taxon>
        <taxon>Polypodiopsida</taxon>
        <taxon>Polypodiidae</taxon>
        <taxon>Polypodiales</taxon>
        <taxon>Pteridineae</taxon>
        <taxon>Pteridaceae</taxon>
        <taxon>Vittarioideae</taxon>
        <taxon>Adiantum</taxon>
    </lineage>
</organism>
<evidence type="ECO:0000313" key="2">
    <source>
        <dbReference type="Proteomes" id="UP000886520"/>
    </source>
</evidence>
<evidence type="ECO:0000313" key="1">
    <source>
        <dbReference type="EMBL" id="KAI5063478.1"/>
    </source>
</evidence>
<dbReference type="EMBL" id="JABFUD020000021">
    <property type="protein sequence ID" value="KAI5063478.1"/>
    <property type="molecule type" value="Genomic_DNA"/>
</dbReference>
<accession>A0A9D4U8L3</accession>